<dbReference type="GO" id="GO:0001919">
    <property type="term" value="P:regulation of receptor recycling"/>
    <property type="evidence" value="ECO:0007669"/>
    <property type="project" value="InterPro"/>
</dbReference>
<keyword evidence="9" id="KW-0458">Lysosome</keyword>
<dbReference type="GO" id="GO:0016197">
    <property type="term" value="P:endosomal transport"/>
    <property type="evidence" value="ECO:0007669"/>
    <property type="project" value="InterPro"/>
</dbReference>
<dbReference type="GO" id="GO:0042632">
    <property type="term" value="P:cholesterol homeostasis"/>
    <property type="evidence" value="ECO:0007669"/>
    <property type="project" value="InterPro"/>
</dbReference>
<evidence type="ECO:0000256" key="10">
    <source>
        <dbReference type="ARBA" id="ARBA00023288"/>
    </source>
</evidence>
<dbReference type="PANTHER" id="PTHR13401:SF2">
    <property type="entry name" value="RAGULATOR COMPLEX PROTEIN LAMTOR1"/>
    <property type="match status" value="1"/>
</dbReference>
<dbReference type="eggNOG" id="ENOG502RYX2">
    <property type="taxonomic scope" value="Eukaryota"/>
</dbReference>
<evidence type="ECO:0000256" key="6">
    <source>
        <dbReference type="ARBA" id="ARBA00022753"/>
    </source>
</evidence>
<dbReference type="SMART" id="SM01262">
    <property type="entry name" value="LAMTOR"/>
    <property type="match status" value="1"/>
</dbReference>
<keyword evidence="6" id="KW-0967">Endosome</keyword>
<keyword evidence="8" id="KW-0564">Palmitate</keyword>
<evidence type="ECO:0000313" key="13">
    <source>
        <dbReference type="EnsemblMetazoa" id="SMAR014562-PA"/>
    </source>
</evidence>
<proteinExistence type="inferred from homology"/>
<keyword evidence="14" id="KW-1185">Reference proteome</keyword>
<evidence type="ECO:0000256" key="9">
    <source>
        <dbReference type="ARBA" id="ARBA00023228"/>
    </source>
</evidence>
<reference evidence="14" key="1">
    <citation type="submission" date="2011-05" db="EMBL/GenBank/DDBJ databases">
        <authorList>
            <person name="Richards S.R."/>
            <person name="Qu J."/>
            <person name="Jiang H."/>
            <person name="Jhangiani S.N."/>
            <person name="Agravi P."/>
            <person name="Goodspeed R."/>
            <person name="Gross S."/>
            <person name="Mandapat C."/>
            <person name="Jackson L."/>
            <person name="Mathew T."/>
            <person name="Pu L."/>
            <person name="Thornton R."/>
            <person name="Saada N."/>
            <person name="Wilczek-Boney K.B."/>
            <person name="Lee S."/>
            <person name="Kovar C."/>
            <person name="Wu Y."/>
            <person name="Scherer S.E."/>
            <person name="Worley K.C."/>
            <person name="Muzny D.M."/>
            <person name="Gibbs R."/>
        </authorList>
    </citation>
    <scope>NUCLEOTIDE SEQUENCE</scope>
    <source>
        <strain evidence="14">Brora</strain>
    </source>
</reference>
<accession>T1JL32</accession>
<evidence type="ECO:0000256" key="5">
    <source>
        <dbReference type="ARBA" id="ARBA00022707"/>
    </source>
</evidence>
<dbReference type="STRING" id="126957.T1JL32"/>
<sequence>TGNPNERTSLLSNVQDFPSGNHFDEHSDSGRSTLPNQKCDEQSALNRILQETATNIIDVTAIDSHNLEQHEYMDRAQHYNRKLTSASVNSIYNQKAPCLLIDVPGPERILTADLTTMADLQMIIHAADKAAKAMGDVKVDQKDDLVVHYGIP</sequence>
<evidence type="ECO:0000256" key="3">
    <source>
        <dbReference type="ARBA" id="ARBA00010861"/>
    </source>
</evidence>
<evidence type="ECO:0000256" key="11">
    <source>
        <dbReference type="ARBA" id="ARBA00032695"/>
    </source>
</evidence>
<dbReference type="GO" id="GO:0005765">
    <property type="term" value="C:lysosomal membrane"/>
    <property type="evidence" value="ECO:0007669"/>
    <property type="project" value="UniProtKB-SubCell"/>
</dbReference>
<dbReference type="PANTHER" id="PTHR13401">
    <property type="entry name" value="RAGULATOR COMPLEX PROTEIN LAMTOR1"/>
    <property type="match status" value="1"/>
</dbReference>
<dbReference type="GO" id="GO:0060090">
    <property type="term" value="F:molecular adaptor activity"/>
    <property type="evidence" value="ECO:0007669"/>
    <property type="project" value="TreeGrafter"/>
</dbReference>
<dbReference type="GO" id="GO:0005085">
    <property type="term" value="F:guanyl-nucleotide exchange factor activity"/>
    <property type="evidence" value="ECO:0007669"/>
    <property type="project" value="TreeGrafter"/>
</dbReference>
<evidence type="ECO:0000256" key="2">
    <source>
        <dbReference type="ARBA" id="ARBA00004577"/>
    </source>
</evidence>
<dbReference type="GO" id="GO:0031902">
    <property type="term" value="C:late endosome membrane"/>
    <property type="evidence" value="ECO:0007669"/>
    <property type="project" value="UniProtKB-SubCell"/>
</dbReference>
<dbReference type="InterPro" id="IPR028209">
    <property type="entry name" value="LAMTOR1/MEH1"/>
</dbReference>
<evidence type="ECO:0000256" key="4">
    <source>
        <dbReference type="ARBA" id="ARBA00016099"/>
    </source>
</evidence>
<evidence type="ECO:0000256" key="12">
    <source>
        <dbReference type="SAM" id="MobiDB-lite"/>
    </source>
</evidence>
<evidence type="ECO:0000256" key="1">
    <source>
        <dbReference type="ARBA" id="ARBA00004122"/>
    </source>
</evidence>
<dbReference type="GO" id="GO:0071230">
    <property type="term" value="P:cellular response to amino acid stimulus"/>
    <property type="evidence" value="ECO:0007669"/>
    <property type="project" value="InterPro"/>
</dbReference>
<dbReference type="Pfam" id="PF15454">
    <property type="entry name" value="LAMTOR"/>
    <property type="match status" value="1"/>
</dbReference>
<dbReference type="GO" id="GO:0045121">
    <property type="term" value="C:membrane raft"/>
    <property type="evidence" value="ECO:0007669"/>
    <property type="project" value="InterPro"/>
</dbReference>
<dbReference type="GO" id="GO:0032008">
    <property type="term" value="P:positive regulation of TOR signaling"/>
    <property type="evidence" value="ECO:0007669"/>
    <property type="project" value="InterPro"/>
</dbReference>
<organism evidence="13 14">
    <name type="scientific">Strigamia maritima</name>
    <name type="common">European centipede</name>
    <name type="synonym">Geophilus maritimus</name>
    <dbReference type="NCBI Taxonomy" id="126957"/>
    <lineage>
        <taxon>Eukaryota</taxon>
        <taxon>Metazoa</taxon>
        <taxon>Ecdysozoa</taxon>
        <taxon>Arthropoda</taxon>
        <taxon>Myriapoda</taxon>
        <taxon>Chilopoda</taxon>
        <taxon>Pleurostigmophora</taxon>
        <taxon>Geophilomorpha</taxon>
        <taxon>Linotaeniidae</taxon>
        <taxon>Strigamia</taxon>
    </lineage>
</organism>
<comment type="similarity">
    <text evidence="3">Belongs to the LAMTOR1 family.</text>
</comment>
<dbReference type="GO" id="GO:0071986">
    <property type="term" value="C:Ragulator complex"/>
    <property type="evidence" value="ECO:0007669"/>
    <property type="project" value="InterPro"/>
</dbReference>
<dbReference type="PhylomeDB" id="T1JL32"/>
<keyword evidence="7" id="KW-0472">Membrane</keyword>
<name>T1JL32_STRMM</name>
<reference evidence="13" key="2">
    <citation type="submission" date="2015-02" db="UniProtKB">
        <authorList>
            <consortium name="EnsemblMetazoa"/>
        </authorList>
    </citation>
    <scope>IDENTIFICATION</scope>
</reference>
<dbReference type="HOGENOM" id="CLU_136283_0_0_1"/>
<dbReference type="Proteomes" id="UP000014500">
    <property type="component" value="Unassembled WGS sequence"/>
</dbReference>
<evidence type="ECO:0000256" key="7">
    <source>
        <dbReference type="ARBA" id="ARBA00023136"/>
    </source>
</evidence>
<evidence type="ECO:0000256" key="8">
    <source>
        <dbReference type="ARBA" id="ARBA00023139"/>
    </source>
</evidence>
<dbReference type="GO" id="GO:0043410">
    <property type="term" value="P:positive regulation of MAPK cascade"/>
    <property type="evidence" value="ECO:0007669"/>
    <property type="project" value="InterPro"/>
</dbReference>
<dbReference type="EMBL" id="JH431789">
    <property type="status" value="NOT_ANNOTATED_CDS"/>
    <property type="molecule type" value="Genomic_DNA"/>
</dbReference>
<dbReference type="AlphaFoldDB" id="T1JL32"/>
<dbReference type="OMA" id="MGCCYSF"/>
<dbReference type="GO" id="GO:0007040">
    <property type="term" value="P:lysosome organization"/>
    <property type="evidence" value="ECO:0007669"/>
    <property type="project" value="InterPro"/>
</dbReference>
<feature type="compositionally biased region" description="Polar residues" evidence="12">
    <location>
        <begin position="1"/>
        <end position="18"/>
    </location>
</feature>
<feature type="region of interest" description="Disordered" evidence="12">
    <location>
        <begin position="1"/>
        <end position="37"/>
    </location>
</feature>
<protein>
    <recommendedName>
        <fullName evidence="4">Ragulator complex protein LAMTOR1</fullName>
    </recommendedName>
    <alternativeName>
        <fullName evidence="11">Late endosomal/lysosomal adaptor and MAPK and MTOR activator 1</fullName>
    </alternativeName>
</protein>
<comment type="subcellular location">
    <subcellularLocation>
        <location evidence="2">Late endosome membrane</location>
        <topology evidence="2">Lipid-anchor</topology>
        <orientation evidence="2">Cytoplasmic side</orientation>
    </subcellularLocation>
    <subcellularLocation>
        <location evidence="1">Lysosome membrane</location>
        <topology evidence="1">Lipid-anchor</topology>
        <orientation evidence="1">Cytoplasmic side</orientation>
    </subcellularLocation>
</comment>
<evidence type="ECO:0000313" key="14">
    <source>
        <dbReference type="Proteomes" id="UP000014500"/>
    </source>
</evidence>
<dbReference type="EnsemblMetazoa" id="SMAR014562-RA">
    <property type="protein sequence ID" value="SMAR014562-PA"/>
    <property type="gene ID" value="SMAR014562"/>
</dbReference>
<keyword evidence="5" id="KW-0519">Myristate</keyword>
<keyword evidence="10" id="KW-0449">Lipoprotein</keyword>